<protein>
    <submittedName>
        <fullName evidence="6">Extracellular solute-binding protein</fullName>
    </submittedName>
</protein>
<dbReference type="Gene3D" id="3.40.190.10">
    <property type="entry name" value="Periplasmic binding protein-like II"/>
    <property type="match status" value="1"/>
</dbReference>
<comment type="subcellular location">
    <subcellularLocation>
        <location evidence="1">Cell envelope</location>
    </subcellularLocation>
</comment>
<dbReference type="PROSITE" id="PS51257">
    <property type="entry name" value="PROKAR_LIPOPROTEIN"/>
    <property type="match status" value="1"/>
</dbReference>
<evidence type="ECO:0000256" key="5">
    <source>
        <dbReference type="SAM" id="SignalP"/>
    </source>
</evidence>
<gene>
    <name evidence="6" type="ORF">H9786_15625</name>
</gene>
<evidence type="ECO:0000256" key="4">
    <source>
        <dbReference type="ARBA" id="ARBA00022729"/>
    </source>
</evidence>
<dbReference type="PANTHER" id="PTHR43649:SF31">
    <property type="entry name" value="SN-GLYCEROL-3-PHOSPHATE-BINDING PERIPLASMIC PROTEIN UGPB"/>
    <property type="match status" value="1"/>
</dbReference>
<dbReference type="SUPFAM" id="SSF53850">
    <property type="entry name" value="Periplasmic binding protein-like II"/>
    <property type="match status" value="1"/>
</dbReference>
<evidence type="ECO:0000313" key="6">
    <source>
        <dbReference type="EMBL" id="HJB11927.1"/>
    </source>
</evidence>
<reference evidence="6" key="1">
    <citation type="journal article" date="2021" name="PeerJ">
        <title>Extensive microbial diversity within the chicken gut microbiome revealed by metagenomics and culture.</title>
        <authorList>
            <person name="Gilroy R."/>
            <person name="Ravi A."/>
            <person name="Getino M."/>
            <person name="Pursley I."/>
            <person name="Horton D.L."/>
            <person name="Alikhan N.F."/>
            <person name="Baker D."/>
            <person name="Gharbi K."/>
            <person name="Hall N."/>
            <person name="Watson M."/>
            <person name="Adriaenssens E.M."/>
            <person name="Foster-Nyarko E."/>
            <person name="Jarju S."/>
            <person name="Secka A."/>
            <person name="Antonio M."/>
            <person name="Oren A."/>
            <person name="Chaudhuri R.R."/>
            <person name="La Ragione R."/>
            <person name="Hildebrand F."/>
            <person name="Pallen M.J."/>
        </authorList>
    </citation>
    <scope>NUCLEOTIDE SEQUENCE</scope>
    <source>
        <strain evidence="6">ChiHjej13B12-24818</strain>
    </source>
</reference>
<feature type="signal peptide" evidence="5">
    <location>
        <begin position="1"/>
        <end position="23"/>
    </location>
</feature>
<dbReference type="PANTHER" id="PTHR43649">
    <property type="entry name" value="ARABINOSE-BINDING PROTEIN-RELATED"/>
    <property type="match status" value="1"/>
</dbReference>
<sequence>MSQRLTRRSLMAAGGAAPLAALAACSGGDAPGSGVAIDNAAGLELPNHTPPPEVEGAIISDVDGVPPGYPKTPDELLRTVDSPPGDGGPITEFKISWDAPAPPLEENVFWQSYNERLNVDYRPQIAPAANYDERLATLLAGGDLPDIVQLMDTAQSARAISDGAFADLTPYLAGDNIDQWPNLANIREDQWRYVSYDGTIVGFPIDLAAYNNQFRYRRDWAEENGYPDPPADAEEFKELFASFSKMGVDGRYGLADAPGTAMVAANAMFHVPIGWRLENGSLTNHLETDEFEASLQFMTELWEAGAFHPDALALGSNVGETLSMIPAGTVGISWIATHNWYNPGSIYYEALQEEPEGWTAFVPPHYEGDGDGLFGRSTGVFARVAISAQAAQDEERLMMLLDFCNYMRAPFGSEERYFLQHGEEGDYFTRVPGEEPEPVEDTDFQAEAAQLVYGLDPVVYNYPDAQDAVAVAEQYVNNSEMDPCAGLFSDTETRNAAQLEELYESYINQIIVGNRPMSDLKVFREEWRSRGGDDIRTEFEEALKARENGE</sequence>
<dbReference type="AlphaFoldDB" id="A0A9D2LFU1"/>
<proteinExistence type="inferred from homology"/>
<accession>A0A9D2LFU1</accession>
<dbReference type="InterPro" id="IPR050490">
    <property type="entry name" value="Bact_solute-bd_prot1"/>
</dbReference>
<keyword evidence="3" id="KW-0813">Transport</keyword>
<name>A0A9D2LFU1_9MICO</name>
<dbReference type="Proteomes" id="UP000823823">
    <property type="component" value="Unassembled WGS sequence"/>
</dbReference>
<comment type="similarity">
    <text evidence="2">Belongs to the bacterial solute-binding protein 1 family.</text>
</comment>
<feature type="chain" id="PRO_5038952643" evidence="5">
    <location>
        <begin position="24"/>
        <end position="550"/>
    </location>
</feature>
<dbReference type="EMBL" id="DWZH01000129">
    <property type="protein sequence ID" value="HJB11927.1"/>
    <property type="molecule type" value="Genomic_DNA"/>
</dbReference>
<dbReference type="InterPro" id="IPR006311">
    <property type="entry name" value="TAT_signal"/>
</dbReference>
<keyword evidence="4 5" id="KW-0732">Signal</keyword>
<organism evidence="6 7">
    <name type="scientific">Candidatus Brachybacterium merdavium</name>
    <dbReference type="NCBI Taxonomy" id="2838513"/>
    <lineage>
        <taxon>Bacteria</taxon>
        <taxon>Bacillati</taxon>
        <taxon>Actinomycetota</taxon>
        <taxon>Actinomycetes</taxon>
        <taxon>Micrococcales</taxon>
        <taxon>Dermabacteraceae</taxon>
        <taxon>Brachybacterium</taxon>
    </lineage>
</organism>
<evidence type="ECO:0000256" key="1">
    <source>
        <dbReference type="ARBA" id="ARBA00004196"/>
    </source>
</evidence>
<dbReference type="PROSITE" id="PS51318">
    <property type="entry name" value="TAT"/>
    <property type="match status" value="1"/>
</dbReference>
<dbReference type="Pfam" id="PF01547">
    <property type="entry name" value="SBP_bac_1"/>
    <property type="match status" value="1"/>
</dbReference>
<comment type="caution">
    <text evidence="6">The sequence shown here is derived from an EMBL/GenBank/DDBJ whole genome shotgun (WGS) entry which is preliminary data.</text>
</comment>
<reference evidence="6" key="2">
    <citation type="submission" date="2021-04" db="EMBL/GenBank/DDBJ databases">
        <authorList>
            <person name="Gilroy R."/>
        </authorList>
    </citation>
    <scope>NUCLEOTIDE SEQUENCE</scope>
    <source>
        <strain evidence="6">ChiHjej13B12-24818</strain>
    </source>
</reference>
<evidence type="ECO:0000256" key="3">
    <source>
        <dbReference type="ARBA" id="ARBA00022448"/>
    </source>
</evidence>
<evidence type="ECO:0000256" key="2">
    <source>
        <dbReference type="ARBA" id="ARBA00008520"/>
    </source>
</evidence>
<dbReference type="InterPro" id="IPR006059">
    <property type="entry name" value="SBP"/>
</dbReference>
<evidence type="ECO:0000313" key="7">
    <source>
        <dbReference type="Proteomes" id="UP000823823"/>
    </source>
</evidence>
<dbReference type="GO" id="GO:0030313">
    <property type="term" value="C:cell envelope"/>
    <property type="evidence" value="ECO:0007669"/>
    <property type="project" value="UniProtKB-SubCell"/>
</dbReference>